<dbReference type="Gene3D" id="3.40.50.1580">
    <property type="entry name" value="Nucleoside phosphorylase domain"/>
    <property type="match status" value="1"/>
</dbReference>
<keyword evidence="2" id="KW-1185">Reference proteome</keyword>
<proteinExistence type="predicted"/>
<dbReference type="RefSeq" id="WP_256412171.1">
    <property type="nucleotide sequence ID" value="NZ_JANHDM010000008.1"/>
</dbReference>
<dbReference type="PANTHER" id="PTHR46832">
    <property type="entry name" value="5'-METHYLTHIOADENOSINE/S-ADENOSYLHOMOCYSTEINE NUCLEOSIDASE"/>
    <property type="match status" value="1"/>
</dbReference>
<dbReference type="InterPro" id="IPR009486">
    <property type="entry name" value="Pur_nuclsid_perm"/>
</dbReference>
<reference evidence="1 2" key="1">
    <citation type="journal article" date="2019" name="Int. J. Syst. Evol. Microbiol.">
        <title>The Global Catalogue of Microorganisms (GCM) 10K type strain sequencing project: providing services to taxonomists for standard genome sequencing and annotation.</title>
        <authorList>
            <consortium name="The Broad Institute Genomics Platform"/>
            <consortium name="The Broad Institute Genome Sequencing Center for Infectious Disease"/>
            <person name="Wu L."/>
            <person name="Ma J."/>
        </authorList>
    </citation>
    <scope>NUCLEOTIDE SEQUENCE [LARGE SCALE GENOMIC DNA]</scope>
    <source>
        <strain evidence="1 2">CGMCC 1.12124</strain>
    </source>
</reference>
<sequence length="286" mass="29698">MPVALDALVLPAFEELDPLPAAGETEPWHDAYDLSERVDVPGTLAPLYHDADGLGVVPTGIGKAAAATTTAALRAGDAVDLSDALVLSVGIAGAPPDLPIGSVVIADEIVDWDDKCRFDPDDGDCEDDGSDGGDVPIAPDPYTEGQGVFDLDPGLVSDAADLAAGVALESIGEESEPTVTVGTNVCADELWHGRTVAEHVSGFLEALDRGPYRATEMEDAGTVAALRRFGLADRYLSVRGISNHDRPAPGESSRESFEASLTEAGLETGLANAVRVARAVVDDRRV</sequence>
<dbReference type="Pfam" id="PF06516">
    <property type="entry name" value="NUP"/>
    <property type="match status" value="1"/>
</dbReference>
<dbReference type="PANTHER" id="PTHR46832:SF1">
    <property type="entry name" value="5'-METHYLTHIOADENOSINE_S-ADENOSYLHOMOCYSTEINE NUCLEOSIDASE"/>
    <property type="match status" value="1"/>
</dbReference>
<name>A0ABD5R178_9EURY</name>
<protein>
    <submittedName>
        <fullName evidence="1">Purine nucleoside permease</fullName>
    </submittedName>
</protein>
<organism evidence="1 2">
    <name type="scientific">Halorubrum rubrum</name>
    <dbReference type="NCBI Taxonomy" id="1126240"/>
    <lineage>
        <taxon>Archaea</taxon>
        <taxon>Methanobacteriati</taxon>
        <taxon>Methanobacteriota</taxon>
        <taxon>Stenosarchaea group</taxon>
        <taxon>Halobacteria</taxon>
        <taxon>Halobacteriales</taxon>
        <taxon>Haloferacaceae</taxon>
        <taxon>Halorubrum</taxon>
    </lineage>
</organism>
<dbReference type="SUPFAM" id="SSF53167">
    <property type="entry name" value="Purine and uridine phosphorylases"/>
    <property type="match status" value="1"/>
</dbReference>
<accession>A0ABD5R178</accession>
<comment type="caution">
    <text evidence="1">The sequence shown here is derived from an EMBL/GenBank/DDBJ whole genome shotgun (WGS) entry which is preliminary data.</text>
</comment>
<dbReference type="EMBL" id="JBHSKY010000007">
    <property type="protein sequence ID" value="MFC5278546.1"/>
    <property type="molecule type" value="Genomic_DNA"/>
</dbReference>
<gene>
    <name evidence="1" type="ORF">ACFPM1_07225</name>
</gene>
<evidence type="ECO:0000313" key="1">
    <source>
        <dbReference type="EMBL" id="MFC5278546.1"/>
    </source>
</evidence>
<dbReference type="InterPro" id="IPR035994">
    <property type="entry name" value="Nucleoside_phosphorylase_sf"/>
</dbReference>
<evidence type="ECO:0000313" key="2">
    <source>
        <dbReference type="Proteomes" id="UP001596118"/>
    </source>
</evidence>
<dbReference type="AlphaFoldDB" id="A0ABD5R178"/>
<dbReference type="Proteomes" id="UP001596118">
    <property type="component" value="Unassembled WGS sequence"/>
</dbReference>